<name>A0A0B6WWD7_9BACT</name>
<dbReference type="Pfam" id="PF13349">
    <property type="entry name" value="DUF4097"/>
    <property type="match status" value="1"/>
</dbReference>
<dbReference type="AlphaFoldDB" id="A0A0B6WWD7"/>
<sequence length="297" mass="31969">MIRNPLIGLLLAILLLGVRCYAQRKGEAEMEVAGPVSVSLCVEQGSITVRGWERKAVRVESSDGAPVRLSRENGGGGTLKLEVLPPEAETKCHRWRDINLDVPHDATLDLRARNGDVKIDGVASVRARSFSGDIVAEHVAEALDVATLNGNISLSDIVGSAHVRTMSGSVEIRRARGHGVADGLFVKSTSGDVTLIDAEYSQIITEALSGSILFSGPIMKNGRYDLRTLSGDISLALPAEASFRLNARFLLKGEFSTDFDLRQKEGVGQQRLSAMHGTGEAFLNLVSLNGRIALRKR</sequence>
<dbReference type="STRING" id="454194.PYK22_01055"/>
<keyword evidence="3" id="KW-1185">Reference proteome</keyword>
<gene>
    <name evidence="2" type="ORF">PYK22_01055</name>
</gene>
<dbReference type="InterPro" id="IPR025164">
    <property type="entry name" value="Toastrack_DUF4097"/>
</dbReference>
<evidence type="ECO:0000259" key="1">
    <source>
        <dbReference type="Pfam" id="PF13349"/>
    </source>
</evidence>
<reference evidence="2 3" key="2">
    <citation type="submission" date="2015-01" db="EMBL/GenBank/DDBJ databases">
        <title>Complete genome sequence of Pyrinomonas methylaliphatogenes type strain K22T.</title>
        <authorList>
            <person name="Lee K.C.Y."/>
            <person name="Power J.F."/>
            <person name="Dunfield P.F."/>
            <person name="Morgan X.C."/>
            <person name="Huttenhower C."/>
            <person name="Stott M.B."/>
        </authorList>
    </citation>
    <scope>NUCLEOTIDE SEQUENCE [LARGE SCALE GENOMIC DNA]</scope>
    <source>
        <strain evidence="2 3">K22</strain>
    </source>
</reference>
<dbReference type="OrthoDB" id="160941at2"/>
<dbReference type="Proteomes" id="UP000031518">
    <property type="component" value="Unassembled WGS sequence"/>
</dbReference>
<reference evidence="2 3" key="1">
    <citation type="submission" date="2013-12" db="EMBL/GenBank/DDBJ databases">
        <authorList>
            <person name="Stott M."/>
        </authorList>
    </citation>
    <scope>NUCLEOTIDE SEQUENCE [LARGE SCALE GENOMIC DNA]</scope>
    <source>
        <strain evidence="2 3">K22</strain>
    </source>
</reference>
<evidence type="ECO:0000313" key="2">
    <source>
        <dbReference type="EMBL" id="CDM65057.1"/>
    </source>
</evidence>
<dbReference type="EMBL" id="CBXV010000004">
    <property type="protein sequence ID" value="CDM65057.1"/>
    <property type="molecule type" value="Genomic_DNA"/>
</dbReference>
<organism evidence="2 3">
    <name type="scientific">Pyrinomonas methylaliphatogenes</name>
    <dbReference type="NCBI Taxonomy" id="454194"/>
    <lineage>
        <taxon>Bacteria</taxon>
        <taxon>Pseudomonadati</taxon>
        <taxon>Acidobacteriota</taxon>
        <taxon>Blastocatellia</taxon>
        <taxon>Blastocatellales</taxon>
        <taxon>Pyrinomonadaceae</taxon>
        <taxon>Pyrinomonas</taxon>
    </lineage>
</organism>
<feature type="domain" description="DUF4097" evidence="1">
    <location>
        <begin position="43"/>
        <end position="294"/>
    </location>
</feature>
<evidence type="ECO:0000313" key="3">
    <source>
        <dbReference type="Proteomes" id="UP000031518"/>
    </source>
</evidence>
<proteinExistence type="predicted"/>
<dbReference type="RefSeq" id="WP_041975108.1">
    <property type="nucleotide sequence ID" value="NZ_CBXV010000004.1"/>
</dbReference>
<accession>A0A0B6WWD7</accession>
<protein>
    <recommendedName>
        <fullName evidence="1">DUF4097 domain-containing protein</fullName>
    </recommendedName>
</protein>